<name>A0A8K0T337_9HYPO</name>
<gene>
    <name evidence="1" type="ORF">B0I35DRAFT_406532</name>
</gene>
<dbReference type="AlphaFoldDB" id="A0A8K0T337"/>
<comment type="caution">
    <text evidence="1">The sequence shown here is derived from an EMBL/GenBank/DDBJ whole genome shotgun (WGS) entry which is preliminary data.</text>
</comment>
<dbReference type="EMBL" id="JAGPNK010000003">
    <property type="protein sequence ID" value="KAH7324763.1"/>
    <property type="molecule type" value="Genomic_DNA"/>
</dbReference>
<reference evidence="1" key="1">
    <citation type="journal article" date="2021" name="Nat. Commun.">
        <title>Genetic determinants of endophytism in the Arabidopsis root mycobiome.</title>
        <authorList>
            <person name="Mesny F."/>
            <person name="Miyauchi S."/>
            <person name="Thiergart T."/>
            <person name="Pickel B."/>
            <person name="Atanasova L."/>
            <person name="Karlsson M."/>
            <person name="Huettel B."/>
            <person name="Barry K.W."/>
            <person name="Haridas S."/>
            <person name="Chen C."/>
            <person name="Bauer D."/>
            <person name="Andreopoulos W."/>
            <person name="Pangilinan J."/>
            <person name="LaButti K."/>
            <person name="Riley R."/>
            <person name="Lipzen A."/>
            <person name="Clum A."/>
            <person name="Drula E."/>
            <person name="Henrissat B."/>
            <person name="Kohler A."/>
            <person name="Grigoriev I.V."/>
            <person name="Martin F.M."/>
            <person name="Hacquard S."/>
        </authorList>
    </citation>
    <scope>NUCLEOTIDE SEQUENCE</scope>
    <source>
        <strain evidence="1">MPI-CAGE-CH-0235</strain>
    </source>
</reference>
<protein>
    <submittedName>
        <fullName evidence="1">Uncharacterized protein</fullName>
    </submittedName>
</protein>
<organism evidence="1 2">
    <name type="scientific">Stachybotrys elegans</name>
    <dbReference type="NCBI Taxonomy" id="80388"/>
    <lineage>
        <taxon>Eukaryota</taxon>
        <taxon>Fungi</taxon>
        <taxon>Dikarya</taxon>
        <taxon>Ascomycota</taxon>
        <taxon>Pezizomycotina</taxon>
        <taxon>Sordariomycetes</taxon>
        <taxon>Hypocreomycetidae</taxon>
        <taxon>Hypocreales</taxon>
        <taxon>Stachybotryaceae</taxon>
        <taxon>Stachybotrys</taxon>
    </lineage>
</organism>
<keyword evidence="2" id="KW-1185">Reference proteome</keyword>
<accession>A0A8K0T337</accession>
<evidence type="ECO:0000313" key="2">
    <source>
        <dbReference type="Proteomes" id="UP000813444"/>
    </source>
</evidence>
<sequence length="221" mass="23558">MEELRGTKERNNEHAPKTEMGVWRERGMGPAAQHVPDVDTTRGDARAIAAAMPELRTQYSPALAHHCLPLLLSSTLFATYDASVASGRLACAALPMRVTAGIKRADLGMEAPITVGPERGDVYVAMSELLMQLGLAAVTLSKRRMAAMEDGDVSLVSPPVMALLGRPSPSWDMACELGGQVFSLKGAVPLYEESDSDGSFHLGMTFLALSPFRTIGNSGSK</sequence>
<dbReference type="Proteomes" id="UP000813444">
    <property type="component" value="Unassembled WGS sequence"/>
</dbReference>
<proteinExistence type="predicted"/>
<evidence type="ECO:0000313" key="1">
    <source>
        <dbReference type="EMBL" id="KAH7324763.1"/>
    </source>
</evidence>